<sequence length="841" mass="90406">MQSKQRGVFSFPMVRSWLIVVVCIVASGLAAFVWMMHLQAHAMTLSEYPTTLNPQGMVLDRSGHIWVSEPGCTMNPLCQTAQLGVIGEYSVADGQKIHDFAEPAGSLFSSPAFLALDQNENIWFTEPNSDAIGEFMPATNSWKQWNTSRGAVPYGLLFDEHGNLWFSEIKGNKIGFLNPTTHTIVENALPSSNAQPAGLAKTPDGTIWFTEHAQPQIGSFQPTSSGVLSQTTITEYTVTARPDAIAADQTGALWYSEGDAGSIGEFFPATGGQASFKVTGCTGASCPRSFIAGIVVDSSGKIWFDDTLQNTLGVFDPHTGGLGNLKIEHVHASPREGLVVDDQNNIWVTEWGANLLAELPGGKLTLVNTVQTGPVSSHWYFADGRVGQGFREYLTIANLSSQPCSATVHYFYTLDGQTVNQQKSIVVQVPAASRVTEPVNRDLALDASNVQGASVSSIVSTDPSSGCTGVMVERPLYASHFHGVSSGGDVLGLTHLSSTYYFADIPTGQGIFTSLTAFNPQTTSTNLTISYYSQGRVVQSQSLLLGAMMRGTLDPTALNLPAHVAASVTATQEIMVERSSYYVNTNGVSGAAEVIGSQRLGRDWLFAEGYTGTGSIENLTIANLDPTQQPADVTITLVSKTGSSQSFPITLTHQSQIVWSVNANNTFSGSSPEVSAEVQSSGGAIIVQREIYYRYQHTAGGQTLSANGVTDVMGQMGPDNKMSYSFAEGYTNLHYQEWLTLQNPTAHTEIIYITLLNGYGRSYIQSVMMVGKSRSTIDITALVQQNLIKSGDDFPAYEVSMSVVTQNSGDSFVAERPLYWNTETTPFVTQGSSDIPGYPGD</sequence>
<name>A0A402A3V5_9CHLR</name>
<dbReference type="OrthoDB" id="144629at2"/>
<dbReference type="Proteomes" id="UP000287352">
    <property type="component" value="Unassembled WGS sequence"/>
</dbReference>
<keyword evidence="1" id="KW-0472">Membrane</keyword>
<evidence type="ECO:0000313" key="3">
    <source>
        <dbReference type="Proteomes" id="UP000287352"/>
    </source>
</evidence>
<protein>
    <recommendedName>
        <fullName evidence="4">SMP-30/Gluconolactonase/LRE-like region domain-containing protein</fullName>
    </recommendedName>
</protein>
<feature type="transmembrane region" description="Helical" evidence="1">
    <location>
        <begin position="12"/>
        <end position="36"/>
    </location>
</feature>
<organism evidence="2 3">
    <name type="scientific">Tengunoibacter tsumagoiensis</name>
    <dbReference type="NCBI Taxonomy" id="2014871"/>
    <lineage>
        <taxon>Bacteria</taxon>
        <taxon>Bacillati</taxon>
        <taxon>Chloroflexota</taxon>
        <taxon>Ktedonobacteria</taxon>
        <taxon>Ktedonobacterales</taxon>
        <taxon>Dictyobacteraceae</taxon>
        <taxon>Tengunoibacter</taxon>
    </lineage>
</organism>
<dbReference type="InterPro" id="IPR051344">
    <property type="entry name" value="Vgb"/>
</dbReference>
<reference evidence="3" key="1">
    <citation type="submission" date="2018-12" db="EMBL/GenBank/DDBJ databases">
        <title>Tengunoibacter tsumagoiensis gen. nov., sp. nov., Dictyobacter kobayashii sp. nov., D. alpinus sp. nov., and D. joshuensis sp. nov. and description of Dictyobacteraceae fam. nov. within the order Ktedonobacterales isolated from Tengu-no-mugimeshi.</title>
        <authorList>
            <person name="Wang C.M."/>
            <person name="Zheng Y."/>
            <person name="Sakai Y."/>
            <person name="Toyoda A."/>
            <person name="Minakuchi Y."/>
            <person name="Abe K."/>
            <person name="Yokota A."/>
            <person name="Yabe S."/>
        </authorList>
    </citation>
    <scope>NUCLEOTIDE SEQUENCE [LARGE SCALE GENOMIC DNA]</scope>
    <source>
        <strain evidence="3">Uno3</strain>
    </source>
</reference>
<keyword evidence="1" id="KW-1133">Transmembrane helix</keyword>
<dbReference type="RefSeq" id="WP_126581324.1">
    <property type="nucleotide sequence ID" value="NZ_BIFR01000001.1"/>
</dbReference>
<evidence type="ECO:0000256" key="1">
    <source>
        <dbReference type="SAM" id="Phobius"/>
    </source>
</evidence>
<keyword evidence="1" id="KW-0812">Transmembrane</keyword>
<proteinExistence type="predicted"/>
<dbReference type="EMBL" id="BIFR01000001">
    <property type="protein sequence ID" value="GCE13830.1"/>
    <property type="molecule type" value="Genomic_DNA"/>
</dbReference>
<accession>A0A402A3V5</accession>
<keyword evidence="3" id="KW-1185">Reference proteome</keyword>
<dbReference type="InterPro" id="IPR015943">
    <property type="entry name" value="WD40/YVTN_repeat-like_dom_sf"/>
</dbReference>
<evidence type="ECO:0008006" key="4">
    <source>
        <dbReference type="Google" id="ProtNLM"/>
    </source>
</evidence>
<dbReference type="PANTHER" id="PTHR40274:SF3">
    <property type="entry name" value="VIRGINIAMYCIN B LYASE"/>
    <property type="match status" value="1"/>
</dbReference>
<evidence type="ECO:0000313" key="2">
    <source>
        <dbReference type="EMBL" id="GCE13830.1"/>
    </source>
</evidence>
<comment type="caution">
    <text evidence="2">The sequence shown here is derived from an EMBL/GenBank/DDBJ whole genome shotgun (WGS) entry which is preliminary data.</text>
</comment>
<dbReference type="Pfam" id="PF24684">
    <property type="entry name" value="Vgb_lyase"/>
    <property type="match status" value="1"/>
</dbReference>
<dbReference type="AlphaFoldDB" id="A0A402A3V5"/>
<dbReference type="Gene3D" id="2.130.10.10">
    <property type="entry name" value="YVTN repeat-like/Quinoprotein amine dehydrogenase"/>
    <property type="match status" value="2"/>
</dbReference>
<gene>
    <name evidence="2" type="ORF">KTT_36890</name>
</gene>
<dbReference type="PANTHER" id="PTHR40274">
    <property type="entry name" value="VIRGINIAMYCIN B LYASE"/>
    <property type="match status" value="1"/>
</dbReference>
<dbReference type="SUPFAM" id="SSF63829">
    <property type="entry name" value="Calcium-dependent phosphotriesterase"/>
    <property type="match status" value="2"/>
</dbReference>